<dbReference type="Pfam" id="PF00722">
    <property type="entry name" value="Glyco_hydro_16"/>
    <property type="match status" value="1"/>
</dbReference>
<name>A0A221W3P1_9PSEU</name>
<dbReference type="KEGG" id="ahg:AHOG_13090"/>
<keyword evidence="3" id="KW-1185">Reference proteome</keyword>
<evidence type="ECO:0000313" key="2">
    <source>
        <dbReference type="EMBL" id="ASO20261.1"/>
    </source>
</evidence>
<dbReference type="EC" id="3.2.1.73" evidence="2"/>
<dbReference type="PROSITE" id="PS51762">
    <property type="entry name" value="GH16_2"/>
    <property type="match status" value="1"/>
</dbReference>
<reference evidence="2 3" key="1">
    <citation type="submission" date="2017-07" db="EMBL/GenBank/DDBJ databases">
        <title>Complete genome sequence of Actinoalloteichus hoggarensis DSM 45943, type strain of Actinoalloteichus hoggarensis.</title>
        <authorList>
            <person name="Ruckert C."/>
            <person name="Nouioui I."/>
            <person name="Willmese J."/>
            <person name="van Wezel G."/>
            <person name="Klenk H.-P."/>
            <person name="Kalinowski J."/>
            <person name="Zotchev S.B."/>
        </authorList>
    </citation>
    <scope>NUCLEOTIDE SEQUENCE [LARGE SCALE GENOMIC DNA]</scope>
    <source>
        <strain evidence="2 3">DSM 45943</strain>
    </source>
</reference>
<dbReference type="EMBL" id="CP022521">
    <property type="protein sequence ID" value="ASO20261.1"/>
    <property type="molecule type" value="Genomic_DNA"/>
</dbReference>
<comment type="similarity">
    <text evidence="1">Belongs to the glycosyl hydrolase 16 family.</text>
</comment>
<dbReference type="OrthoDB" id="9809583at2"/>
<gene>
    <name evidence="2" type="primary">bglA1</name>
    <name evidence="2" type="ORF">AHOG_13090</name>
</gene>
<organism evidence="2 3">
    <name type="scientific">Actinoalloteichus hoggarensis</name>
    <dbReference type="NCBI Taxonomy" id="1470176"/>
    <lineage>
        <taxon>Bacteria</taxon>
        <taxon>Bacillati</taxon>
        <taxon>Actinomycetota</taxon>
        <taxon>Actinomycetes</taxon>
        <taxon>Pseudonocardiales</taxon>
        <taxon>Pseudonocardiaceae</taxon>
        <taxon>Actinoalloteichus</taxon>
    </lineage>
</organism>
<proteinExistence type="inferred from homology"/>
<dbReference type="GO" id="GO:0042972">
    <property type="term" value="F:licheninase activity"/>
    <property type="evidence" value="ECO:0007669"/>
    <property type="project" value="UniProtKB-EC"/>
</dbReference>
<dbReference type="RefSeq" id="WP_093941625.1">
    <property type="nucleotide sequence ID" value="NZ_CP022521.1"/>
</dbReference>
<dbReference type="PANTHER" id="PTHR10963:SF55">
    <property type="entry name" value="GLYCOSIDE HYDROLASE FAMILY 16 PROTEIN"/>
    <property type="match status" value="1"/>
</dbReference>
<dbReference type="SUPFAM" id="SSF49899">
    <property type="entry name" value="Concanavalin A-like lectins/glucanases"/>
    <property type="match status" value="1"/>
</dbReference>
<dbReference type="PANTHER" id="PTHR10963">
    <property type="entry name" value="GLYCOSYL HYDROLASE-RELATED"/>
    <property type="match status" value="1"/>
</dbReference>
<accession>A0A221W3P1</accession>
<evidence type="ECO:0000256" key="1">
    <source>
        <dbReference type="ARBA" id="ARBA00006865"/>
    </source>
</evidence>
<dbReference type="InterPro" id="IPR000757">
    <property type="entry name" value="Beta-glucanase-like"/>
</dbReference>
<sequence>MRRGRAVQALGAAAALLVALPVLPAGAQSADDTDADAAAVVFFDDFTGPGIDRSNWTVEVTGTNFGTVNNEQQAYIDSPDVLYTVQDVEGATGALAVHPRYRPGTVAPDGRTYDFVSGRIKTQDRHDWTYGNVAVRLRLPQGSQAAGLWPAAWMLGSSIGHGTPWPASGEIDIMESVGEPFTNVSLHGPGYSGDTPLHARQYFDGLDPWDWHVYSVDWSPQGFTFFIDDRQIYTVSRAEVERYGPWVYDDPQFLLLNFALGGDYPHGVNGVSVPYHGIPQSTVDVVAAEEARYLVDWVKVEQN</sequence>
<dbReference type="Proteomes" id="UP000204221">
    <property type="component" value="Chromosome"/>
</dbReference>
<dbReference type="AlphaFoldDB" id="A0A221W3P1"/>
<keyword evidence="2" id="KW-0326">Glycosidase</keyword>
<dbReference type="InterPro" id="IPR013320">
    <property type="entry name" value="ConA-like_dom_sf"/>
</dbReference>
<dbReference type="Gene3D" id="2.60.120.200">
    <property type="match status" value="1"/>
</dbReference>
<evidence type="ECO:0000313" key="3">
    <source>
        <dbReference type="Proteomes" id="UP000204221"/>
    </source>
</evidence>
<keyword evidence="2" id="KW-0378">Hydrolase</keyword>
<dbReference type="GO" id="GO:0005975">
    <property type="term" value="P:carbohydrate metabolic process"/>
    <property type="evidence" value="ECO:0007669"/>
    <property type="project" value="InterPro"/>
</dbReference>
<dbReference type="CDD" id="cd08023">
    <property type="entry name" value="GH16_laminarinase_like"/>
    <property type="match status" value="1"/>
</dbReference>
<protein>
    <submittedName>
        <fullName evidence="2">Beta-glucanase</fullName>
        <ecNumber evidence="2">3.2.1.73</ecNumber>
    </submittedName>
</protein>
<dbReference type="InterPro" id="IPR050546">
    <property type="entry name" value="Glycosyl_Hydrlase_16"/>
</dbReference>